<dbReference type="GO" id="GO:0006516">
    <property type="term" value="P:glycoprotein catabolic process"/>
    <property type="evidence" value="ECO:0007669"/>
    <property type="project" value="TreeGrafter"/>
</dbReference>
<evidence type="ECO:0000256" key="1">
    <source>
        <dbReference type="SAM" id="MobiDB-lite"/>
    </source>
</evidence>
<dbReference type="InterPro" id="IPR000772">
    <property type="entry name" value="Ricin_B_lectin"/>
</dbReference>
<dbReference type="InterPro" id="IPR035992">
    <property type="entry name" value="Ricin_B-like_lectins"/>
</dbReference>
<sequence length="929" mass="97020">MTTAAVCLTAAPAQASPAQAAPGHAGTVKAAPAKARQHGHSRPPAAVSDPAQYVNPFVGTLPGDTDWGNGGGAGNTFPGADAPFGMVQWSPDTVTYQHGGYYYNDNRIRGFSLTHLSGAGCGDFGNVPFMPVLGASPVSSYTFSHANEKAEPGSYAVTFDNGLKTELAATQRSGTARFTYPAGQKASLSVDAAKAFNGADGSVTVGTNTISGYTDSGGFCGAGNKYRIYFHASFDRNFTSTGVVAGKKVDTSRKKVSGSSPGIAPASPKTAKSQRPPGVQKAPKRRVQVTGKAAAAGAQAFVSFDTSANRSVVARVGVSFVSLANARANVSAEQGGKSFDQVRSGARDAWNGMLGRIGVGGGSDTDLRRFYTALYHSLLHPNVFSDSNGQYMGFDKQVHKAAAGHAQYANFSGWDVYRSQVQLVALIAPGEASDIAQSATDQSAQGGYFDRWTVANGGTGVMVGDPLPIIVSSVHAFGATDFNASDALSRMVDGASKSSERPAYNQYNSLGYLPSGQGGVWGSAATTLEYTSADFAVAQLAKRLGADDTYTTFLRRAQNWKNLFNTGNKYIQPRNSDRTWPSFTPTQQNEYVEGNGAQYTWMVPYNHRALFDLMGGNSAVTPRLDTFFSKLNGGPDAATAYLGNEPTLNTPWAYAYAGLPYKTQDVVRRALTTIFKPTPDGEVGNDDLGEMSSWAVWASIGMYPEAPGRSELVLASPIFSSVAIDRGNGVTITVNAPNASASAKYVQSLKVNGGTTTKPWLSEAFVKSGGTVDFALGTSANTSWGSAAGDAPPSFDAPAVSTPVGPITGLAGKCVDISNSDTNNGTAIQLWTCNGTGAQQWNAAGDGTLRALGSCMDVKSSGTANGTVVQLWTCNGTGAQVWQPQSNGTLKNPQSGRCLDVTGGNTADGTRLEIWDCSGASNQVWHLPT</sequence>
<dbReference type="Pfam" id="PF07971">
    <property type="entry name" value="Glyco_hydro_92"/>
    <property type="match status" value="1"/>
</dbReference>
<feature type="signal peptide" evidence="2">
    <location>
        <begin position="1"/>
        <end position="20"/>
    </location>
</feature>
<evidence type="ECO:0000259" key="3">
    <source>
        <dbReference type="SMART" id="SM00458"/>
    </source>
</evidence>
<organism evidence="4 5">
    <name type="scientific">Wenjunlia tyrosinilytica</name>
    <dbReference type="NCBI Taxonomy" id="1544741"/>
    <lineage>
        <taxon>Bacteria</taxon>
        <taxon>Bacillati</taxon>
        <taxon>Actinomycetota</taxon>
        <taxon>Actinomycetes</taxon>
        <taxon>Kitasatosporales</taxon>
        <taxon>Streptomycetaceae</taxon>
        <taxon>Wenjunlia</taxon>
    </lineage>
</organism>
<dbReference type="AlphaFoldDB" id="A0A917ZRR6"/>
<accession>A0A917ZRR6</accession>
<dbReference type="SMART" id="SM00458">
    <property type="entry name" value="RICIN"/>
    <property type="match status" value="1"/>
</dbReference>
<reference evidence="4" key="2">
    <citation type="submission" date="2020-09" db="EMBL/GenBank/DDBJ databases">
        <authorList>
            <person name="Sun Q."/>
            <person name="Zhou Y."/>
        </authorList>
    </citation>
    <scope>NUCLEOTIDE SEQUENCE</scope>
    <source>
        <strain evidence="4">CGMCC 4.7201</strain>
    </source>
</reference>
<evidence type="ECO:0000313" key="5">
    <source>
        <dbReference type="Proteomes" id="UP000641932"/>
    </source>
</evidence>
<dbReference type="PANTHER" id="PTHR12143:SF39">
    <property type="entry name" value="SECRETED PROTEIN"/>
    <property type="match status" value="1"/>
</dbReference>
<dbReference type="Gene3D" id="2.70.98.10">
    <property type="match status" value="1"/>
</dbReference>
<dbReference type="InterPro" id="IPR012939">
    <property type="entry name" value="Glyco_hydro_92"/>
</dbReference>
<dbReference type="InterPro" id="IPR008928">
    <property type="entry name" value="6-hairpin_glycosidase_sf"/>
</dbReference>
<dbReference type="GO" id="GO:0005829">
    <property type="term" value="C:cytosol"/>
    <property type="evidence" value="ECO:0007669"/>
    <property type="project" value="TreeGrafter"/>
</dbReference>
<dbReference type="Gene3D" id="1.20.1050.60">
    <property type="entry name" value="alpha-1,2-mannosidase"/>
    <property type="match status" value="1"/>
</dbReference>
<feature type="compositionally biased region" description="Low complexity" evidence="1">
    <location>
        <begin position="257"/>
        <end position="268"/>
    </location>
</feature>
<protein>
    <recommendedName>
        <fullName evidence="3">Ricin B lectin domain-containing protein</fullName>
    </recommendedName>
</protein>
<comment type="caution">
    <text evidence="4">The sequence shown here is derived from an EMBL/GenBank/DDBJ whole genome shotgun (WGS) entry which is preliminary data.</text>
</comment>
<dbReference type="GO" id="GO:0030246">
    <property type="term" value="F:carbohydrate binding"/>
    <property type="evidence" value="ECO:0007669"/>
    <property type="project" value="InterPro"/>
</dbReference>
<evidence type="ECO:0000256" key="2">
    <source>
        <dbReference type="SAM" id="SignalP"/>
    </source>
</evidence>
<dbReference type="Pfam" id="PF00652">
    <property type="entry name" value="Ricin_B_lectin"/>
    <property type="match status" value="1"/>
</dbReference>
<dbReference type="Gene3D" id="3.30.2080.10">
    <property type="entry name" value="GH92 mannosidase domain"/>
    <property type="match status" value="1"/>
</dbReference>
<dbReference type="PROSITE" id="PS50231">
    <property type="entry name" value="RICIN_B_LECTIN"/>
    <property type="match status" value="1"/>
</dbReference>
<keyword evidence="5" id="KW-1185">Reference proteome</keyword>
<keyword evidence="2" id="KW-0732">Signal</keyword>
<dbReference type="InterPro" id="IPR005887">
    <property type="entry name" value="GH92_a_mannosidase_put"/>
</dbReference>
<evidence type="ECO:0000313" key="4">
    <source>
        <dbReference type="EMBL" id="GGO90036.1"/>
    </source>
</evidence>
<dbReference type="EMBL" id="BMMS01000014">
    <property type="protein sequence ID" value="GGO90036.1"/>
    <property type="molecule type" value="Genomic_DNA"/>
</dbReference>
<feature type="chain" id="PRO_5036858031" description="Ricin B lectin domain-containing protein" evidence="2">
    <location>
        <begin position="21"/>
        <end position="929"/>
    </location>
</feature>
<dbReference type="Proteomes" id="UP000641932">
    <property type="component" value="Unassembled WGS sequence"/>
</dbReference>
<feature type="compositionally biased region" description="Low complexity" evidence="1">
    <location>
        <begin position="12"/>
        <end position="22"/>
    </location>
</feature>
<dbReference type="CDD" id="cd23451">
    <property type="entry name" value="beta-trefoil_Ricin_laminarinase"/>
    <property type="match status" value="1"/>
</dbReference>
<feature type="region of interest" description="Disordered" evidence="1">
    <location>
        <begin position="12"/>
        <end position="49"/>
    </location>
</feature>
<feature type="domain" description="Ricin B lectin" evidence="3">
    <location>
        <begin position="802"/>
        <end position="928"/>
    </location>
</feature>
<dbReference type="Pfam" id="PF17678">
    <property type="entry name" value="Glyco_hydro_92N"/>
    <property type="match status" value="1"/>
</dbReference>
<dbReference type="SUPFAM" id="SSF50370">
    <property type="entry name" value="Ricin B-like lectins"/>
    <property type="match status" value="1"/>
</dbReference>
<dbReference type="GO" id="GO:0005975">
    <property type="term" value="P:carbohydrate metabolic process"/>
    <property type="evidence" value="ECO:0007669"/>
    <property type="project" value="InterPro"/>
</dbReference>
<gene>
    <name evidence="4" type="ORF">GCM10012280_34630</name>
</gene>
<reference evidence="4" key="1">
    <citation type="journal article" date="2014" name="Int. J. Syst. Evol. Microbiol.">
        <title>Complete genome sequence of Corynebacterium casei LMG S-19264T (=DSM 44701T), isolated from a smear-ripened cheese.</title>
        <authorList>
            <consortium name="US DOE Joint Genome Institute (JGI-PGF)"/>
            <person name="Walter F."/>
            <person name="Albersmeier A."/>
            <person name="Kalinowski J."/>
            <person name="Ruckert C."/>
        </authorList>
    </citation>
    <scope>NUCLEOTIDE SEQUENCE</scope>
    <source>
        <strain evidence="4">CGMCC 4.7201</strain>
    </source>
</reference>
<dbReference type="Gene3D" id="2.80.10.50">
    <property type="match status" value="1"/>
</dbReference>
<dbReference type="SUPFAM" id="SSF48208">
    <property type="entry name" value="Six-hairpin glycosidases"/>
    <property type="match status" value="1"/>
</dbReference>
<dbReference type="PANTHER" id="PTHR12143">
    <property type="entry name" value="PEPTIDE N-GLYCANASE PNGASE -RELATED"/>
    <property type="match status" value="1"/>
</dbReference>
<dbReference type="NCBIfam" id="TIGR01180">
    <property type="entry name" value="aman2_put"/>
    <property type="match status" value="1"/>
</dbReference>
<proteinExistence type="predicted"/>
<name>A0A917ZRR6_9ACTN</name>
<feature type="region of interest" description="Disordered" evidence="1">
    <location>
        <begin position="249"/>
        <end position="286"/>
    </location>
</feature>
<dbReference type="Gene3D" id="1.20.1610.10">
    <property type="entry name" value="alpha-1,2-mannosidases domains"/>
    <property type="match status" value="1"/>
</dbReference>
<dbReference type="GO" id="GO:0000224">
    <property type="term" value="F:peptide-N4-(N-acetyl-beta-glucosaminyl)asparagine amidase activity"/>
    <property type="evidence" value="ECO:0007669"/>
    <property type="project" value="TreeGrafter"/>
</dbReference>
<dbReference type="InterPro" id="IPR050883">
    <property type="entry name" value="PNGase"/>
</dbReference>
<dbReference type="InterPro" id="IPR041371">
    <property type="entry name" value="GH92_N"/>
</dbReference>
<dbReference type="NCBIfam" id="NF035929">
    <property type="entry name" value="lectin_1"/>
    <property type="match status" value="1"/>
</dbReference>
<dbReference type="InterPro" id="IPR014718">
    <property type="entry name" value="GH-type_carb-bd"/>
</dbReference>